<dbReference type="Proteomes" id="UP001237595">
    <property type="component" value="Unassembled WGS sequence"/>
</dbReference>
<dbReference type="RefSeq" id="WP_281455392.1">
    <property type="nucleotide sequence ID" value="NZ_JASAOF010000004.1"/>
</dbReference>
<keyword evidence="3" id="KW-1185">Reference proteome</keyword>
<organism evidence="2 3">
    <name type="scientific">Saccharopolyspora ipomoeae</name>
    <dbReference type="NCBI Taxonomy" id="3042027"/>
    <lineage>
        <taxon>Bacteria</taxon>
        <taxon>Bacillati</taxon>
        <taxon>Actinomycetota</taxon>
        <taxon>Actinomycetes</taxon>
        <taxon>Pseudonocardiales</taxon>
        <taxon>Pseudonocardiaceae</taxon>
        <taxon>Saccharopolyspora</taxon>
    </lineage>
</organism>
<dbReference type="Gene3D" id="1.10.4080.10">
    <property type="entry name" value="ADP-ribosylation/Crystallin J1"/>
    <property type="match status" value="1"/>
</dbReference>
<reference evidence="2 3" key="1">
    <citation type="submission" date="2023-04" db="EMBL/GenBank/DDBJ databases">
        <title>Draft genome sequence of Saccharopolyspora sp. TS4A08 isolated from sweet potato rhizospheric soil.</title>
        <authorList>
            <person name="Suksaard P."/>
            <person name="Duangmal K."/>
        </authorList>
    </citation>
    <scope>NUCLEOTIDE SEQUENCE [LARGE SCALE GENOMIC DNA]</scope>
    <source>
        <strain evidence="2 3">TS4A08</strain>
    </source>
</reference>
<comment type="caution">
    <text evidence="2">The sequence shown here is derived from an EMBL/GenBank/DDBJ whole genome shotgun (WGS) entry which is preliminary data.</text>
</comment>
<gene>
    <name evidence="2" type="ORF">QFW96_10575</name>
</gene>
<dbReference type="EMBL" id="JASAOF010000004">
    <property type="protein sequence ID" value="MDI2029060.1"/>
    <property type="molecule type" value="Genomic_DNA"/>
</dbReference>
<evidence type="ECO:0000313" key="2">
    <source>
        <dbReference type="EMBL" id="MDI2029060.1"/>
    </source>
</evidence>
<evidence type="ECO:0000256" key="1">
    <source>
        <dbReference type="SAM" id="MobiDB-lite"/>
    </source>
</evidence>
<evidence type="ECO:0000313" key="3">
    <source>
        <dbReference type="Proteomes" id="UP001237595"/>
    </source>
</evidence>
<protein>
    <submittedName>
        <fullName evidence="2">ADP-ribosylglycohydrolase family protein</fullName>
    </submittedName>
</protein>
<proteinExistence type="predicted"/>
<dbReference type="InterPro" id="IPR036705">
    <property type="entry name" value="Ribosyl_crysJ1_sf"/>
</dbReference>
<dbReference type="SUPFAM" id="SSF101478">
    <property type="entry name" value="ADP-ribosylglycohydrolase"/>
    <property type="match status" value="1"/>
</dbReference>
<dbReference type="InterPro" id="IPR005502">
    <property type="entry name" value="Ribosyl_crysJ1"/>
</dbReference>
<sequence>MLGDGELVAERAQRFLGAVVGAMIGDALGHRVTSSGWPKNGERFGAPGATSLEPGAEEPPMSDGLVTLALSLDGLIRSDRALVRGLDPMAELRATYALWSSSSAEAQGQSGWLGRHLPPRIAGSRAVAAVAAGLSGRPAGLPEFLYSAIPASVSSLVSREVIEHVGRVCGVLGMCGESVQAAQALGAILQQTVMTKNYVRGFDQVIEVDADELGAGDAELLRLMRAADSLASPGIAPEQIETLGDGCRPFSALAIAACAVQSGGLDFDEVLRIAVSHSGNSVVTGALAGAIGGASFEGLGGIPAYWAEGLSMSAKLVFRLSQDVPEQLREFPRDDDEWDQRFPLLSRPGCWP</sequence>
<accession>A0ABT6PM64</accession>
<dbReference type="Pfam" id="PF03747">
    <property type="entry name" value="ADP_ribosyl_GH"/>
    <property type="match status" value="1"/>
</dbReference>
<name>A0ABT6PM64_9PSEU</name>
<feature type="region of interest" description="Disordered" evidence="1">
    <location>
        <begin position="35"/>
        <end position="60"/>
    </location>
</feature>